<sequence length="158" mass="17863">MLLHTDNLPTGYQVKANIDYLLFDNEKLFIVASDGELVFIKKSPSPYENRQDEPGILLYQTEFPRVAAAWLVNTIENRLWKSAAEGGEPSGKNSVTEIVAGEELTVRRVMAVGDDHSKGFVFINASRDNLKFKENFQEIHVSDRLLKEGGLLDILRRL</sequence>
<evidence type="ECO:0000313" key="1">
    <source>
        <dbReference type="EMBL" id="GAB57051.1"/>
    </source>
</evidence>
<comment type="caution">
    <text evidence="1">The sequence shown here is derived from an EMBL/GenBank/DDBJ whole genome shotgun (WGS) entry which is preliminary data.</text>
</comment>
<dbReference type="RefSeq" id="WP_008217460.1">
    <property type="nucleotide sequence ID" value="NZ_BAFK01000001.1"/>
</dbReference>
<keyword evidence="2" id="KW-1185">Reference proteome</keyword>
<proteinExistence type="predicted"/>
<evidence type="ECO:0000313" key="2">
    <source>
        <dbReference type="Proteomes" id="UP000004374"/>
    </source>
</evidence>
<dbReference type="EMBL" id="BAFK01000001">
    <property type="protein sequence ID" value="GAB57051.1"/>
    <property type="molecule type" value="Genomic_DNA"/>
</dbReference>
<reference evidence="1 2" key="1">
    <citation type="journal article" date="2012" name="J. Bacteriol.">
        <title>Genome Sequence of the Protease-Producing Bacterium Rheinheimera nanhaiensis E407-8T, Isolated from Deep-Sea Sediment of the South China Sea.</title>
        <authorList>
            <person name="Zhang X.-Y."/>
            <person name="Zhang Y.-J."/>
            <person name="Qin Q.-L."/>
            <person name="Xie B.-B."/>
            <person name="Chen X.-L."/>
            <person name="Zhou B.-C."/>
            <person name="Zhang Y.-Z."/>
        </authorList>
    </citation>
    <scope>NUCLEOTIDE SEQUENCE [LARGE SCALE GENOMIC DNA]</scope>
    <source>
        <strain evidence="1 2">E407-8</strain>
    </source>
</reference>
<protein>
    <submittedName>
        <fullName evidence="1">Uncharacterized protein</fullName>
    </submittedName>
</protein>
<organism evidence="1 2">
    <name type="scientific">Rheinheimera nanhaiensis E407-8</name>
    <dbReference type="NCBI Taxonomy" id="562729"/>
    <lineage>
        <taxon>Bacteria</taxon>
        <taxon>Pseudomonadati</taxon>
        <taxon>Pseudomonadota</taxon>
        <taxon>Gammaproteobacteria</taxon>
        <taxon>Chromatiales</taxon>
        <taxon>Chromatiaceae</taxon>
        <taxon>Rheinheimera</taxon>
    </lineage>
</organism>
<dbReference type="OrthoDB" id="6275348at2"/>
<gene>
    <name evidence="1" type="ORF">RNAN_0014</name>
</gene>
<accession>I1DSM3</accession>
<dbReference type="Proteomes" id="UP000004374">
    <property type="component" value="Unassembled WGS sequence"/>
</dbReference>
<dbReference type="AlphaFoldDB" id="I1DSM3"/>
<dbReference type="STRING" id="562729.RNAN_0014"/>
<name>I1DSM3_9GAMM</name>